<accession>A0AAD4UTN0</accession>
<dbReference type="Proteomes" id="UP001054821">
    <property type="component" value="Chromosome 8"/>
</dbReference>
<protein>
    <submittedName>
        <fullName evidence="1">Uncharacterized protein</fullName>
    </submittedName>
</protein>
<organism evidence="1 2">
    <name type="scientific">Prunus dulcis</name>
    <name type="common">Almond</name>
    <name type="synonym">Amygdalus dulcis</name>
    <dbReference type="NCBI Taxonomy" id="3755"/>
    <lineage>
        <taxon>Eukaryota</taxon>
        <taxon>Viridiplantae</taxon>
        <taxon>Streptophyta</taxon>
        <taxon>Embryophyta</taxon>
        <taxon>Tracheophyta</taxon>
        <taxon>Spermatophyta</taxon>
        <taxon>Magnoliopsida</taxon>
        <taxon>eudicotyledons</taxon>
        <taxon>Gunneridae</taxon>
        <taxon>Pentapetalae</taxon>
        <taxon>rosids</taxon>
        <taxon>fabids</taxon>
        <taxon>Rosales</taxon>
        <taxon>Rosaceae</taxon>
        <taxon>Amygdaloideae</taxon>
        <taxon>Amygdaleae</taxon>
        <taxon>Prunus</taxon>
    </lineage>
</organism>
<proteinExistence type="predicted"/>
<dbReference type="AlphaFoldDB" id="A0AAD4UTN0"/>
<evidence type="ECO:0000313" key="2">
    <source>
        <dbReference type="Proteomes" id="UP001054821"/>
    </source>
</evidence>
<keyword evidence="2" id="KW-1185">Reference proteome</keyword>
<name>A0AAD4UTN0_PRUDU</name>
<dbReference type="EMBL" id="JAJFAZ020000008">
    <property type="protein sequence ID" value="KAI5311686.1"/>
    <property type="molecule type" value="Genomic_DNA"/>
</dbReference>
<evidence type="ECO:0000313" key="1">
    <source>
        <dbReference type="EMBL" id="KAI5311686.1"/>
    </source>
</evidence>
<reference evidence="1 2" key="1">
    <citation type="journal article" date="2022" name="G3 (Bethesda)">
        <title>Whole-genome sequence and methylome profiling of the almond [Prunus dulcis (Mill.) D.A. Webb] cultivar 'Nonpareil'.</title>
        <authorList>
            <person name="D'Amico-Willman K.M."/>
            <person name="Ouma W.Z."/>
            <person name="Meulia T."/>
            <person name="Sideli G.M."/>
            <person name="Gradziel T.M."/>
            <person name="Fresnedo-Ramirez J."/>
        </authorList>
    </citation>
    <scope>NUCLEOTIDE SEQUENCE [LARGE SCALE GENOMIC DNA]</scope>
    <source>
        <strain evidence="1">Clone GOH B32 T37-40</strain>
    </source>
</reference>
<sequence>MARCHGWRTRTRLYKRLGHRASPFQVSSNVRKIGQGTRREDVDAKELGGLEGSRRCLGGLEGSGRRLGGLEGCRRRLGGMEGCRRRLGGLEGSRRPGRI</sequence>
<comment type="caution">
    <text evidence="1">The sequence shown here is derived from an EMBL/GenBank/DDBJ whole genome shotgun (WGS) entry which is preliminary data.</text>
</comment>
<gene>
    <name evidence="1" type="ORF">L3X38_040859</name>
</gene>